<dbReference type="EMBL" id="CASHTH010002771">
    <property type="protein sequence ID" value="CAI8035097.1"/>
    <property type="molecule type" value="Genomic_DNA"/>
</dbReference>
<organism evidence="1 2">
    <name type="scientific">Geodia barretti</name>
    <name type="common">Barrett's horny sponge</name>
    <dbReference type="NCBI Taxonomy" id="519541"/>
    <lineage>
        <taxon>Eukaryota</taxon>
        <taxon>Metazoa</taxon>
        <taxon>Porifera</taxon>
        <taxon>Demospongiae</taxon>
        <taxon>Heteroscleromorpha</taxon>
        <taxon>Tetractinellida</taxon>
        <taxon>Astrophorina</taxon>
        <taxon>Geodiidae</taxon>
        <taxon>Geodia</taxon>
    </lineage>
</organism>
<protein>
    <submittedName>
        <fullName evidence="1">Uncharacterized protein</fullName>
    </submittedName>
</protein>
<evidence type="ECO:0000313" key="1">
    <source>
        <dbReference type="EMBL" id="CAI8035097.1"/>
    </source>
</evidence>
<proteinExistence type="predicted"/>
<name>A0AA35X271_GEOBA</name>
<keyword evidence="2" id="KW-1185">Reference proteome</keyword>
<dbReference type="AlphaFoldDB" id="A0AA35X271"/>
<comment type="caution">
    <text evidence="1">The sequence shown here is derived from an EMBL/GenBank/DDBJ whole genome shotgun (WGS) entry which is preliminary data.</text>
</comment>
<reference evidence="1" key="1">
    <citation type="submission" date="2023-03" db="EMBL/GenBank/DDBJ databases">
        <authorList>
            <person name="Steffen K."/>
            <person name="Cardenas P."/>
        </authorList>
    </citation>
    <scope>NUCLEOTIDE SEQUENCE</scope>
</reference>
<dbReference type="Proteomes" id="UP001174909">
    <property type="component" value="Unassembled WGS sequence"/>
</dbReference>
<evidence type="ECO:0000313" key="2">
    <source>
        <dbReference type="Proteomes" id="UP001174909"/>
    </source>
</evidence>
<accession>A0AA35X271</accession>
<sequence length="229" mass="25871">MFTFFTIFYNKEKNMRRSLFLIVLLAVYVAVTVVHDASAAEEIRVWGGKVDDFKDSDGRIWHGGQNEKKEWGGWIEKLPRIAEVQNLTKDAEKLAKKEGYDKELFYAVSWASFPDVVKVDLNTGKGTFNVTYLVGEHWSPNNRGFDIIIEDEIVEEEYVTPGNNEIDIIRYEGIEVKDKVMSLEFAGNPKTGAGDLNAMFSGIEVIPALAVDPKAKLTTTWGALKDNRQ</sequence>
<gene>
    <name evidence="1" type="ORF">GBAR_LOCUS19711</name>
</gene>